<dbReference type="PANTHER" id="PTHR35605:SF1">
    <property type="entry name" value="ECP2 EFFECTOR PROTEIN DOMAIN-CONTAINING PROTEIN-RELATED"/>
    <property type="match status" value="1"/>
</dbReference>
<organism evidence="2 3">
    <name type="scientific">Parascedosporium putredinis</name>
    <dbReference type="NCBI Taxonomy" id="1442378"/>
    <lineage>
        <taxon>Eukaryota</taxon>
        <taxon>Fungi</taxon>
        <taxon>Dikarya</taxon>
        <taxon>Ascomycota</taxon>
        <taxon>Pezizomycotina</taxon>
        <taxon>Sordariomycetes</taxon>
        <taxon>Hypocreomycetidae</taxon>
        <taxon>Microascales</taxon>
        <taxon>Microascaceae</taxon>
        <taxon>Parascedosporium</taxon>
    </lineage>
</organism>
<gene>
    <name evidence="2" type="ORF">PPNO1_LOCUS7403</name>
</gene>
<protein>
    <submittedName>
        <fullName evidence="2">Uncharacterized protein</fullName>
    </submittedName>
</protein>
<accession>A0A9P1H846</accession>
<sequence length="217" mass="24413">MRLSTHLISALVGFVGLTAATPIDTRAPASDFASDGFTIVPLSFTGAYGRRGEVHTFNGTVEEVVSQIVAINPDFDLSDDEESGLARRGDQGWRKRVVARKDCGDEGTGWTSARRIQDGINYLRKVTRDKPRFEVGRKECGRISCSYNSAIFVCYDPHKDSPAVYDQEWSYVADYAQGIIMDWCPRYPNPNIITLDWVRGKVWDPKGMVVRVHWEKC</sequence>
<dbReference type="PANTHER" id="PTHR35605">
    <property type="entry name" value="ECP2 EFFECTOR PROTEIN DOMAIN-CONTAINING PROTEIN-RELATED"/>
    <property type="match status" value="1"/>
</dbReference>
<reference evidence="2" key="1">
    <citation type="submission" date="2022-11" db="EMBL/GenBank/DDBJ databases">
        <authorList>
            <person name="Scott C."/>
            <person name="Bruce N."/>
        </authorList>
    </citation>
    <scope>NUCLEOTIDE SEQUENCE</scope>
</reference>
<comment type="caution">
    <text evidence="2">The sequence shown here is derived from an EMBL/GenBank/DDBJ whole genome shotgun (WGS) entry which is preliminary data.</text>
</comment>
<feature type="signal peptide" evidence="1">
    <location>
        <begin position="1"/>
        <end position="20"/>
    </location>
</feature>
<evidence type="ECO:0000313" key="2">
    <source>
        <dbReference type="EMBL" id="CAI4217802.1"/>
    </source>
</evidence>
<feature type="chain" id="PRO_5040416995" evidence="1">
    <location>
        <begin position="21"/>
        <end position="217"/>
    </location>
</feature>
<dbReference type="Proteomes" id="UP000838763">
    <property type="component" value="Unassembled WGS sequence"/>
</dbReference>
<name>A0A9P1H846_9PEZI</name>
<keyword evidence="1" id="KW-0732">Signal</keyword>
<dbReference type="AlphaFoldDB" id="A0A9P1H846"/>
<proteinExistence type="predicted"/>
<dbReference type="EMBL" id="CALLCH030000017">
    <property type="protein sequence ID" value="CAI4217802.1"/>
    <property type="molecule type" value="Genomic_DNA"/>
</dbReference>
<keyword evidence="3" id="KW-1185">Reference proteome</keyword>
<evidence type="ECO:0000256" key="1">
    <source>
        <dbReference type="SAM" id="SignalP"/>
    </source>
</evidence>
<evidence type="ECO:0000313" key="3">
    <source>
        <dbReference type="Proteomes" id="UP000838763"/>
    </source>
</evidence>
<dbReference type="OrthoDB" id="5272418at2759"/>